<feature type="transmembrane region" description="Helical" evidence="17">
    <location>
        <begin position="196"/>
        <end position="215"/>
    </location>
</feature>
<dbReference type="InterPro" id="IPR036909">
    <property type="entry name" value="Cyt_c-like_dom_sf"/>
</dbReference>
<comment type="similarity">
    <text evidence="4">Belongs to the multicopper oxidase family.</text>
</comment>
<evidence type="ECO:0000256" key="6">
    <source>
        <dbReference type="ARBA" id="ARBA00011882"/>
    </source>
</evidence>
<dbReference type="GO" id="GO:0050421">
    <property type="term" value="F:nitrite reductase (NO-forming) activity"/>
    <property type="evidence" value="ECO:0007669"/>
    <property type="project" value="UniProtKB-EC"/>
</dbReference>
<evidence type="ECO:0000256" key="2">
    <source>
        <dbReference type="ARBA" id="ARBA00001973"/>
    </source>
</evidence>
<name>A0A2S0N3R4_9BURK</name>
<keyword evidence="13 15" id="KW-0186">Copper</keyword>
<dbReference type="RefSeq" id="WP_106447769.1">
    <property type="nucleotide sequence ID" value="NZ_CP027669.1"/>
</dbReference>
<dbReference type="InterPro" id="IPR008972">
    <property type="entry name" value="Cupredoxin"/>
</dbReference>
<keyword evidence="12 16" id="KW-0408">Iron</keyword>
<dbReference type="PANTHER" id="PTHR35008:SF8">
    <property type="entry name" value="ALCOHOL DEHYDROGENASE CYTOCHROME C SUBUNIT"/>
    <property type="match status" value="1"/>
</dbReference>
<evidence type="ECO:0000313" key="19">
    <source>
        <dbReference type="EMBL" id="AVO42794.1"/>
    </source>
</evidence>
<feature type="transmembrane region" description="Helical" evidence="17">
    <location>
        <begin position="21"/>
        <end position="40"/>
    </location>
</feature>
<dbReference type="Proteomes" id="UP000239326">
    <property type="component" value="Chromosome"/>
</dbReference>
<dbReference type="InterPro" id="IPR051459">
    <property type="entry name" value="Cytochrome_c-type_DH"/>
</dbReference>
<evidence type="ECO:0000256" key="1">
    <source>
        <dbReference type="ARBA" id="ARBA00001960"/>
    </source>
</evidence>
<evidence type="ECO:0000256" key="4">
    <source>
        <dbReference type="ARBA" id="ARBA00010609"/>
    </source>
</evidence>
<evidence type="ECO:0000256" key="17">
    <source>
        <dbReference type="SAM" id="Phobius"/>
    </source>
</evidence>
<dbReference type="GO" id="GO:0005507">
    <property type="term" value="F:copper ion binding"/>
    <property type="evidence" value="ECO:0007669"/>
    <property type="project" value="InterPro"/>
</dbReference>
<dbReference type="GO" id="GO:0020037">
    <property type="term" value="F:heme binding"/>
    <property type="evidence" value="ECO:0007669"/>
    <property type="project" value="InterPro"/>
</dbReference>
<reference evidence="19 20" key="1">
    <citation type="submission" date="2018-03" db="EMBL/GenBank/DDBJ databases">
        <title>Genome sequencing of Simplicispira sp.</title>
        <authorList>
            <person name="Kim S.-J."/>
            <person name="Heo J."/>
            <person name="Kwon S.-W."/>
        </authorList>
    </citation>
    <scope>NUCLEOTIDE SEQUENCE [LARGE SCALE GENOMIC DNA]</scope>
    <source>
        <strain evidence="19 20">SC1-8</strain>
    </source>
</reference>
<dbReference type="PANTHER" id="PTHR35008">
    <property type="entry name" value="BLL4482 PROTEIN-RELATED"/>
    <property type="match status" value="1"/>
</dbReference>
<dbReference type="CDD" id="cd04208">
    <property type="entry name" value="CuRO_2_CuNIR"/>
    <property type="match status" value="1"/>
</dbReference>
<dbReference type="InterPro" id="IPR009056">
    <property type="entry name" value="Cyt_c-like_dom"/>
</dbReference>
<feature type="binding site" description="type 1 copper site" evidence="15">
    <location>
        <position position="363"/>
    </location>
    <ligand>
        <name>Cu cation</name>
        <dbReference type="ChEBI" id="CHEBI:23378"/>
        <label>1</label>
    </ligand>
</feature>
<evidence type="ECO:0000256" key="7">
    <source>
        <dbReference type="ARBA" id="ARBA00017290"/>
    </source>
</evidence>
<comment type="cofactor">
    <cofactor evidence="1 15">
        <name>Cu(+)</name>
        <dbReference type="ChEBI" id="CHEBI:49552"/>
    </cofactor>
</comment>
<dbReference type="Pfam" id="PF07732">
    <property type="entry name" value="Cu-oxidase_3"/>
    <property type="match status" value="1"/>
</dbReference>
<feature type="binding site" description="type 1 copper site" evidence="15">
    <location>
        <position position="358"/>
    </location>
    <ligand>
        <name>Cu cation</name>
        <dbReference type="ChEBI" id="CHEBI:23378"/>
        <label>1</label>
    </ligand>
</feature>
<dbReference type="InterPro" id="IPR001287">
    <property type="entry name" value="NO2-reductase_Cu"/>
</dbReference>
<keyword evidence="11" id="KW-0560">Oxidoreductase</keyword>
<feature type="transmembrane region" description="Helical" evidence="17">
    <location>
        <begin position="89"/>
        <end position="115"/>
    </location>
</feature>
<evidence type="ECO:0000256" key="5">
    <source>
        <dbReference type="ARBA" id="ARBA00011233"/>
    </source>
</evidence>
<evidence type="ECO:0000256" key="14">
    <source>
        <dbReference type="ARBA" id="ARBA00049340"/>
    </source>
</evidence>
<dbReference type="SUPFAM" id="SSF46626">
    <property type="entry name" value="Cytochrome c"/>
    <property type="match status" value="1"/>
</dbReference>
<dbReference type="GO" id="GO:0042597">
    <property type="term" value="C:periplasmic space"/>
    <property type="evidence" value="ECO:0007669"/>
    <property type="project" value="UniProtKB-SubCell"/>
</dbReference>
<keyword evidence="17" id="KW-0812">Transmembrane</keyword>
<comment type="cofactor">
    <cofactor evidence="2 15">
        <name>Cu(2+)</name>
        <dbReference type="ChEBI" id="CHEBI:29036"/>
    </cofactor>
</comment>
<dbReference type="SUPFAM" id="SSF49503">
    <property type="entry name" value="Cupredoxins"/>
    <property type="match status" value="2"/>
</dbReference>
<keyword evidence="17" id="KW-1133">Transmembrane helix</keyword>
<comment type="subcellular location">
    <subcellularLocation>
        <location evidence="3">Periplasm</location>
    </subcellularLocation>
</comment>
<evidence type="ECO:0000256" key="16">
    <source>
        <dbReference type="PROSITE-ProRule" id="PRU00433"/>
    </source>
</evidence>
<accession>A0A2S0N3R4</accession>
<evidence type="ECO:0000256" key="9">
    <source>
        <dbReference type="ARBA" id="ARBA00022723"/>
    </source>
</evidence>
<gene>
    <name evidence="19" type="ORF">C6571_17160</name>
</gene>
<evidence type="ECO:0000256" key="15">
    <source>
        <dbReference type="PIRSR" id="PIRSR601287-1"/>
    </source>
</evidence>
<dbReference type="GO" id="GO:0009055">
    <property type="term" value="F:electron transfer activity"/>
    <property type="evidence" value="ECO:0007669"/>
    <property type="project" value="InterPro"/>
</dbReference>
<keyword evidence="10" id="KW-0677">Repeat</keyword>
<feature type="binding site" description="type 1 copper site" evidence="15">
    <location>
        <position position="502"/>
    </location>
    <ligand>
        <name>Cu cation</name>
        <dbReference type="ChEBI" id="CHEBI:23378"/>
        <label>1</label>
    </ligand>
</feature>
<dbReference type="EC" id="1.7.2.1" evidence="6"/>
<protein>
    <recommendedName>
        <fullName evidence="7">Copper-containing nitrite reductase</fullName>
        <ecNumber evidence="6">1.7.2.1</ecNumber>
    </recommendedName>
</protein>
<feature type="transmembrane region" description="Helical" evidence="17">
    <location>
        <begin position="127"/>
        <end position="148"/>
    </location>
</feature>
<evidence type="ECO:0000256" key="11">
    <source>
        <dbReference type="ARBA" id="ARBA00023002"/>
    </source>
</evidence>
<proteinExistence type="inferred from homology"/>
<keyword evidence="17" id="KW-0472">Membrane</keyword>
<evidence type="ECO:0000313" key="20">
    <source>
        <dbReference type="Proteomes" id="UP000239326"/>
    </source>
</evidence>
<comment type="subunit">
    <text evidence="5">Homotrimer.</text>
</comment>
<evidence type="ECO:0000256" key="12">
    <source>
        <dbReference type="ARBA" id="ARBA00023004"/>
    </source>
</evidence>
<dbReference type="InterPro" id="IPR011707">
    <property type="entry name" value="Cu-oxidase-like_N"/>
</dbReference>
<keyword evidence="9 15" id="KW-0479">Metal-binding</keyword>
<dbReference type="PRINTS" id="PR00695">
    <property type="entry name" value="CUNO2RDTASE"/>
</dbReference>
<evidence type="ECO:0000256" key="8">
    <source>
        <dbReference type="ARBA" id="ARBA00022617"/>
    </source>
</evidence>
<dbReference type="Pfam" id="PF00034">
    <property type="entry name" value="Cytochrom_C"/>
    <property type="match status" value="1"/>
</dbReference>
<dbReference type="OrthoDB" id="9757546at2"/>
<dbReference type="AlphaFoldDB" id="A0A2S0N3R4"/>
<dbReference type="CDD" id="cd11020">
    <property type="entry name" value="CuRO_1_CuNIR"/>
    <property type="match status" value="1"/>
</dbReference>
<feature type="binding site" description="type 1 copper site" evidence="15">
    <location>
        <position position="350"/>
    </location>
    <ligand>
        <name>Cu cation</name>
        <dbReference type="ChEBI" id="CHEBI:23378"/>
        <label>1</label>
    </ligand>
</feature>
<dbReference type="Gene3D" id="1.10.760.10">
    <property type="entry name" value="Cytochrome c-like domain"/>
    <property type="match status" value="1"/>
</dbReference>
<dbReference type="EMBL" id="CP027669">
    <property type="protein sequence ID" value="AVO42794.1"/>
    <property type="molecule type" value="Genomic_DNA"/>
</dbReference>
<dbReference type="Gene3D" id="2.60.40.420">
    <property type="entry name" value="Cupredoxins - blue copper proteins"/>
    <property type="match status" value="2"/>
</dbReference>
<keyword evidence="20" id="KW-1185">Reference proteome</keyword>
<organism evidence="19 20">
    <name type="scientific">Simplicispira suum</name>
    <dbReference type="NCBI Taxonomy" id="2109915"/>
    <lineage>
        <taxon>Bacteria</taxon>
        <taxon>Pseudomonadati</taxon>
        <taxon>Pseudomonadota</taxon>
        <taxon>Betaproteobacteria</taxon>
        <taxon>Burkholderiales</taxon>
        <taxon>Comamonadaceae</taxon>
        <taxon>Simplicispira</taxon>
    </lineage>
</organism>
<comment type="catalytic activity">
    <reaction evidence="14">
        <text>nitric oxide + Fe(III)-[cytochrome c] + H2O = Fe(II)-[cytochrome c] + nitrite + 2 H(+)</text>
        <dbReference type="Rhea" id="RHEA:15233"/>
        <dbReference type="Rhea" id="RHEA-COMP:10350"/>
        <dbReference type="Rhea" id="RHEA-COMP:14399"/>
        <dbReference type="ChEBI" id="CHEBI:15377"/>
        <dbReference type="ChEBI" id="CHEBI:15378"/>
        <dbReference type="ChEBI" id="CHEBI:16301"/>
        <dbReference type="ChEBI" id="CHEBI:16480"/>
        <dbReference type="ChEBI" id="CHEBI:29033"/>
        <dbReference type="ChEBI" id="CHEBI:29034"/>
        <dbReference type="EC" id="1.7.2.1"/>
    </reaction>
</comment>
<evidence type="ECO:0000259" key="18">
    <source>
        <dbReference type="PROSITE" id="PS51007"/>
    </source>
</evidence>
<feature type="transmembrane region" description="Helical" evidence="17">
    <location>
        <begin position="60"/>
        <end position="82"/>
    </location>
</feature>
<dbReference type="KEGG" id="simp:C6571_17160"/>
<feature type="domain" description="Cytochrome c" evidence="18">
    <location>
        <begin position="552"/>
        <end position="642"/>
    </location>
</feature>
<feature type="binding site" description="type 1 copper site" evidence="15">
    <location>
        <position position="349"/>
    </location>
    <ligand>
        <name>Cu cation</name>
        <dbReference type="ChEBI" id="CHEBI:23378"/>
        <label>1</label>
    </ligand>
</feature>
<evidence type="ECO:0000256" key="10">
    <source>
        <dbReference type="ARBA" id="ARBA00022737"/>
    </source>
</evidence>
<keyword evidence="8 16" id="KW-0349">Heme</keyword>
<sequence length="662" mass="69875">MNKLSGDHAVTSTWPAVAGTALRIAFGVIWAVSAALTWTTDFANHYVGYLHNAATGQPAWAAWWFQLWIEVVTPNAGLFVWGTRLAETALALALLLGFARKITYLVGILFSLLIWSTAEGFSGPYSVGANNIGAAISYVLIFAALIVINLRAGPSPYSLDYLIESRWPGWRKFSEWNADVPLDQVPRLSWRVQGPALAGVLLLVALLLAGLHSALNVRSASPDSAAAAVSPLSLASNKPIAEARDARLPPLTPGDSVEIRINSSDDTVEIASGVQYQAWTFGKTVPGPVIHVRQGQTVNVVLTNSGTMQHSIDFHSAITPPNLHYADIMPGESISFSFVAKVPGAFLYHCGTPPVLLHIGNGMYGAIIVDPAEPLPPAAESYVLVQGEWYTQQVSGTLMAGSYEKMQAMRPDEVVFNGAAFQYAAHPLTAKPGDLIRLYVVNAGPSLWSAFHVIGAIFDRVYPGGDPKQAIKGVSTYTVGPGEGAVFDVTLDEAGEYPFVDHAMAHAVLGAQGILMVTKPGEALAAPPISKAPVDTLAVVAPPAAATGPYKFDAARAASLYASKCAACHQATGMGLAGVFPPLKGNPSVLDADPTKHIRAILHGLQGEAIGGVTYASAMPPFADALNDADVADIANHERTSWGNQGKLVTAEQIKAVRAASK</sequence>
<dbReference type="PROSITE" id="PS51007">
    <property type="entry name" value="CYTC"/>
    <property type="match status" value="1"/>
</dbReference>
<evidence type="ECO:0000256" key="3">
    <source>
        <dbReference type="ARBA" id="ARBA00004418"/>
    </source>
</evidence>
<evidence type="ECO:0000256" key="13">
    <source>
        <dbReference type="ARBA" id="ARBA00023008"/>
    </source>
</evidence>
<feature type="binding site" description="type 1 copper site" evidence="15">
    <location>
        <position position="310"/>
    </location>
    <ligand>
        <name>Cu cation</name>
        <dbReference type="ChEBI" id="CHEBI:23378"/>
        <label>1</label>
    </ligand>
</feature>
<feature type="binding site" description="type 1 copper site" evidence="15">
    <location>
        <position position="315"/>
    </location>
    <ligand>
        <name>Cu cation</name>
        <dbReference type="ChEBI" id="CHEBI:23378"/>
        <label>1</label>
    </ligand>
</feature>